<sequence length="96" mass="10435">MKRIRKLIRADGTVTELNGPHAIEDVRSMIGADALDIVRLADRVHVMLVDDLGHPKGLAVNAEATRLYHEVCIPGTTHPIRGDVVVVPDSDYASEA</sequence>
<dbReference type="EMBL" id="JHEM01000010">
    <property type="protein sequence ID" value="KCB24871.1"/>
    <property type="molecule type" value="Genomic_DNA"/>
</dbReference>
<protein>
    <submittedName>
        <fullName evidence="1">PF12957 domain protein</fullName>
    </submittedName>
</protein>
<proteinExistence type="predicted"/>
<dbReference type="RefSeq" id="WP_032962370.1">
    <property type="nucleotide sequence ID" value="NZ_JHEM01000010.1"/>
</dbReference>
<comment type="caution">
    <text evidence="1">The sequence shown here is derived from an EMBL/GenBank/DDBJ whole genome shotgun (WGS) entry which is preliminary data.</text>
</comment>
<accession>A0ABR4R417</accession>
<reference evidence="1 2" key="1">
    <citation type="submission" date="2014-03" db="EMBL/GenBank/DDBJ databases">
        <title>Genome sequence of Bordetella hinzii.</title>
        <authorList>
            <person name="Register K."/>
            <person name="Harvill E."/>
            <person name="Goodfield L.L."/>
            <person name="Ivanov Y.V."/>
            <person name="Meyer J.A."/>
            <person name="Muse S.J."/>
            <person name="Jacobs N."/>
            <person name="Bendor L."/>
            <person name="Smallridge W.E."/>
            <person name="Brinkac L.M."/>
            <person name="Sanka R."/>
            <person name="Kim M."/>
            <person name="Losada L."/>
        </authorList>
    </citation>
    <scope>NUCLEOTIDE SEQUENCE [LARGE SCALE GENOMIC DNA]</scope>
    <source>
        <strain evidence="1 2">OH87 BAL007II</strain>
    </source>
</reference>
<name>A0ABR4R417_9BORD</name>
<gene>
    <name evidence="1" type="ORF">L544_1065</name>
</gene>
<keyword evidence="2" id="KW-1185">Reference proteome</keyword>
<dbReference type="Proteomes" id="UP000025748">
    <property type="component" value="Unassembled WGS sequence"/>
</dbReference>
<evidence type="ECO:0000313" key="2">
    <source>
        <dbReference type="Proteomes" id="UP000025748"/>
    </source>
</evidence>
<organism evidence="1 2">
    <name type="scientific">Bordetella hinzii OH87 BAL007II</name>
    <dbReference type="NCBI Taxonomy" id="1331262"/>
    <lineage>
        <taxon>Bacteria</taxon>
        <taxon>Pseudomonadati</taxon>
        <taxon>Pseudomonadota</taxon>
        <taxon>Betaproteobacteria</taxon>
        <taxon>Burkholderiales</taxon>
        <taxon>Alcaligenaceae</taxon>
        <taxon>Bordetella</taxon>
    </lineage>
</organism>
<evidence type="ECO:0000313" key="1">
    <source>
        <dbReference type="EMBL" id="KCB24871.1"/>
    </source>
</evidence>